<dbReference type="GO" id="GO:0007346">
    <property type="term" value="P:regulation of mitotic cell cycle"/>
    <property type="evidence" value="ECO:0007669"/>
    <property type="project" value="TreeGrafter"/>
</dbReference>
<dbReference type="GeneTree" id="ENSGT00940000158652"/>
<dbReference type="FunCoup" id="A0A286XI62">
    <property type="interactions" value="991"/>
</dbReference>
<organism evidence="3 4">
    <name type="scientific">Cavia porcellus</name>
    <name type="common">Guinea pig</name>
    <dbReference type="NCBI Taxonomy" id="10141"/>
    <lineage>
        <taxon>Eukaryota</taxon>
        <taxon>Metazoa</taxon>
        <taxon>Chordata</taxon>
        <taxon>Craniata</taxon>
        <taxon>Vertebrata</taxon>
        <taxon>Euteleostomi</taxon>
        <taxon>Mammalia</taxon>
        <taxon>Eutheria</taxon>
        <taxon>Euarchontoglires</taxon>
        <taxon>Glires</taxon>
        <taxon>Rodentia</taxon>
        <taxon>Hystricomorpha</taxon>
        <taxon>Caviidae</taxon>
        <taxon>Cavia</taxon>
    </lineage>
</organism>
<evidence type="ECO:0000313" key="4">
    <source>
        <dbReference type="Proteomes" id="UP000005447"/>
    </source>
</evidence>
<dbReference type="Bgee" id="ENSCPOG00000004807">
    <property type="expression patterns" value="Expressed in testis and 6 other cell types or tissues"/>
</dbReference>
<dbReference type="Pfam" id="PF03359">
    <property type="entry name" value="GKAP"/>
    <property type="match status" value="1"/>
</dbReference>
<dbReference type="EMBL" id="AAKN02027663">
    <property type="status" value="NOT_ANNOTATED_CDS"/>
    <property type="molecule type" value="Genomic_DNA"/>
</dbReference>
<dbReference type="PANTHER" id="PTHR12353">
    <property type="entry name" value="DISKS LARGE-ASSOCIATED PROTEIN DAP SAP90/PSD-95-ASSOCIATED PROTEIN"/>
    <property type="match status" value="1"/>
</dbReference>
<protein>
    <submittedName>
        <fullName evidence="3">DLG associated protein 5</fullName>
    </submittedName>
</protein>
<evidence type="ECO:0000256" key="2">
    <source>
        <dbReference type="SAM" id="MobiDB-lite"/>
    </source>
</evidence>
<reference evidence="3" key="3">
    <citation type="submission" date="2025-09" db="UniProtKB">
        <authorList>
            <consortium name="Ensembl"/>
        </authorList>
    </citation>
    <scope>IDENTIFICATION</scope>
    <source>
        <strain evidence="3">2N</strain>
    </source>
</reference>
<proteinExistence type="inferred from homology"/>
<dbReference type="GO" id="GO:0007059">
    <property type="term" value="P:chromosome segregation"/>
    <property type="evidence" value="ECO:0007669"/>
    <property type="project" value="TreeGrafter"/>
</dbReference>
<dbReference type="GO" id="GO:0031616">
    <property type="term" value="C:spindle pole centrosome"/>
    <property type="evidence" value="ECO:0007669"/>
    <property type="project" value="Ensembl"/>
</dbReference>
<dbReference type="GO" id="GO:0005634">
    <property type="term" value="C:nucleus"/>
    <property type="evidence" value="ECO:0007669"/>
    <property type="project" value="Ensembl"/>
</dbReference>
<feature type="region of interest" description="Disordered" evidence="2">
    <location>
        <begin position="141"/>
        <end position="199"/>
    </location>
</feature>
<dbReference type="Ensembl" id="ENSCPOT00000048194.1">
    <property type="protein sequence ID" value="ENSCPOP00000025155.1"/>
    <property type="gene ID" value="ENSCPOG00000004807.4"/>
</dbReference>
<reference evidence="3" key="2">
    <citation type="submission" date="2025-08" db="UniProtKB">
        <authorList>
            <consortium name="Ensembl"/>
        </authorList>
    </citation>
    <scope>IDENTIFICATION</scope>
    <source>
        <strain evidence="3">2N</strain>
    </source>
</reference>
<keyword evidence="4" id="KW-1185">Reference proteome</keyword>
<feature type="region of interest" description="Disordered" evidence="2">
    <location>
        <begin position="238"/>
        <end position="329"/>
    </location>
</feature>
<accession>A0A286XI62</accession>
<feature type="region of interest" description="Disordered" evidence="2">
    <location>
        <begin position="638"/>
        <end position="711"/>
    </location>
</feature>
<dbReference type="VEuPathDB" id="HostDB:ENSCPOG00000004807"/>
<sequence length="815" mass="89915">MSLYFVSRHRKDLSTEMIRTKLAHRKSLSQKENRHKEYERNRHFGLKDVNIPTSQSKAFVELHETSQELVPEKSNIKPQSLKTVLSDQRKQMLQKYKEDKKLQKLKEQRERAKRGVFKVGLFTPDVPAFLSSGPCVRKAEPKKAAPSSVRITRSKARDQVEPSKLPAASDVQVAGPGGRQAAHRRALDKENKGGDSPLCRAGPAPAAPMCTNDTGHLVLPPAVVTPVAPVPIRMTRSATQATKQVPRPVPTATVRKPVTRAAQDNEPERKAPSRGRPAAKVETKADKAVSFKVHSEGDSSHTSATKETEPDRVLAKPGNLPKTRGKNSFAPQDFVFQPLEGVRTYQVMPMTPRSAEAFLTPSLTWNLAQPSGDKMQETRKEILAPKCKTFTKTVQQDSFLCPLDSVTVFKEECGLSQNAVAPEDPDGLSGDKALPLETCGGQIPEPQHDVPYFRNILRSETEKLTSHCLDWDRKLELDIPDDAKELIRTAVGQTRLLMKERFKQFEGLVDDCEYKRGQKETTCTDLDGFWDMVSFQIEDVNKKFINLMKLEESGWQNSTTSKKVLRKKPVPCTGSQRSAEDGARAAARSRLAAVKNAMRERLRQGTKGAEAGAADCIVFDAGFFRVESPAKSFSVLSCERRSQRLGSPKSVTRVVPESRADTNLQRQRTSPDSPGPRGTQSGHGEEKSSLAEIPESRSGAMEDAQCHGSQDLTKVSQFQDVTKTDLEMNYLSHKAVSSHLLAGSDPTTAKEESSGGTERMELNSSFTTQDAPMDSPEKSSLSQSDALQEAAVTASQSVPFDTEAVTTEYHLLDSA</sequence>
<dbReference type="InterPro" id="IPR005026">
    <property type="entry name" value="SAPAP"/>
</dbReference>
<dbReference type="GO" id="GO:0008017">
    <property type="term" value="F:microtubule binding"/>
    <property type="evidence" value="ECO:0007669"/>
    <property type="project" value="TreeGrafter"/>
</dbReference>
<dbReference type="GO" id="GO:0007052">
    <property type="term" value="P:mitotic spindle organization"/>
    <property type="evidence" value="ECO:0007669"/>
    <property type="project" value="TreeGrafter"/>
</dbReference>
<dbReference type="AlphaFoldDB" id="A0A286XI62"/>
<dbReference type="GO" id="GO:0051382">
    <property type="term" value="P:kinetochore assembly"/>
    <property type="evidence" value="ECO:0007669"/>
    <property type="project" value="TreeGrafter"/>
</dbReference>
<feature type="compositionally biased region" description="Polar residues" evidence="2">
    <location>
        <begin position="661"/>
        <end position="682"/>
    </location>
</feature>
<dbReference type="PANTHER" id="PTHR12353:SF1">
    <property type="entry name" value="DISKS LARGE-ASSOCIATED PROTEIN 5"/>
    <property type="match status" value="1"/>
</dbReference>
<name>A0A286XI62_CAVPO</name>
<dbReference type="Proteomes" id="UP000005447">
    <property type="component" value="Unassembled WGS sequence"/>
</dbReference>
<evidence type="ECO:0000256" key="1">
    <source>
        <dbReference type="ARBA" id="ARBA00008839"/>
    </source>
</evidence>
<dbReference type="InParanoid" id="A0A286XI62"/>
<gene>
    <name evidence="3" type="primary">DLGAP5</name>
</gene>
<reference evidence="4" key="1">
    <citation type="journal article" date="2011" name="Nature">
        <title>A high-resolution map of human evolutionary constraint using 29 mammals.</title>
        <authorList>
            <person name="Lindblad-Toh K."/>
            <person name="Garber M."/>
            <person name="Zuk O."/>
            <person name="Lin M.F."/>
            <person name="Parker B.J."/>
            <person name="Washietl S."/>
            <person name="Kheradpour P."/>
            <person name="Ernst J."/>
            <person name="Jordan G."/>
            <person name="Mauceli E."/>
            <person name="Ward L.D."/>
            <person name="Lowe C.B."/>
            <person name="Holloway A.K."/>
            <person name="Clamp M."/>
            <person name="Gnerre S."/>
            <person name="Alfoldi J."/>
            <person name="Beal K."/>
            <person name="Chang J."/>
            <person name="Clawson H."/>
            <person name="Cuff J."/>
            <person name="Di Palma F."/>
            <person name="Fitzgerald S."/>
            <person name="Flicek P."/>
            <person name="Guttman M."/>
            <person name="Hubisz M.J."/>
            <person name="Jaffe D.B."/>
            <person name="Jungreis I."/>
            <person name="Kent W.J."/>
            <person name="Kostka D."/>
            <person name="Lara M."/>
            <person name="Martins A.L."/>
            <person name="Massingham T."/>
            <person name="Moltke I."/>
            <person name="Raney B.J."/>
            <person name="Rasmussen M.D."/>
            <person name="Robinson J."/>
            <person name="Stark A."/>
            <person name="Vilella A.J."/>
            <person name="Wen J."/>
            <person name="Xie X."/>
            <person name="Zody M.C."/>
            <person name="Baldwin J."/>
            <person name="Bloom T."/>
            <person name="Chin C.W."/>
            <person name="Heiman D."/>
            <person name="Nicol R."/>
            <person name="Nusbaum C."/>
            <person name="Young S."/>
            <person name="Wilkinson J."/>
            <person name="Worley K.C."/>
            <person name="Kovar C.L."/>
            <person name="Muzny D.M."/>
            <person name="Gibbs R.A."/>
            <person name="Cree A."/>
            <person name="Dihn H.H."/>
            <person name="Fowler G."/>
            <person name="Jhangiani S."/>
            <person name="Joshi V."/>
            <person name="Lee S."/>
            <person name="Lewis L.R."/>
            <person name="Nazareth L.V."/>
            <person name="Okwuonu G."/>
            <person name="Santibanez J."/>
            <person name="Warren W.C."/>
            <person name="Mardis E.R."/>
            <person name="Weinstock G.M."/>
            <person name="Wilson R.K."/>
            <person name="Delehaunty K."/>
            <person name="Dooling D."/>
            <person name="Fronik C."/>
            <person name="Fulton L."/>
            <person name="Fulton B."/>
            <person name="Graves T."/>
            <person name="Minx P."/>
            <person name="Sodergren E."/>
            <person name="Birney E."/>
            <person name="Margulies E.H."/>
            <person name="Herrero J."/>
            <person name="Green E.D."/>
            <person name="Haussler D."/>
            <person name="Siepel A."/>
            <person name="Goldman N."/>
            <person name="Pollard K.S."/>
            <person name="Pedersen J.S."/>
            <person name="Lander E.S."/>
            <person name="Kellis M."/>
        </authorList>
    </citation>
    <scope>NUCLEOTIDE SEQUENCE [LARGE SCALE GENOMIC DNA]</scope>
    <source>
        <strain evidence="4">2N</strain>
    </source>
</reference>
<dbReference type="GO" id="GO:0023052">
    <property type="term" value="P:signaling"/>
    <property type="evidence" value="ECO:0007669"/>
    <property type="project" value="InterPro"/>
</dbReference>
<dbReference type="GO" id="GO:0051642">
    <property type="term" value="P:centrosome localization"/>
    <property type="evidence" value="ECO:0007669"/>
    <property type="project" value="TreeGrafter"/>
</dbReference>
<dbReference type="GO" id="GO:0072686">
    <property type="term" value="C:mitotic spindle"/>
    <property type="evidence" value="ECO:0007669"/>
    <property type="project" value="Ensembl"/>
</dbReference>
<evidence type="ECO:0000313" key="3">
    <source>
        <dbReference type="Ensembl" id="ENSCPOP00000025155.1"/>
    </source>
</evidence>
<feature type="compositionally biased region" description="Basic and acidic residues" evidence="2">
    <location>
        <begin position="748"/>
        <end position="761"/>
    </location>
</feature>
<dbReference type="GO" id="GO:0005829">
    <property type="term" value="C:cytosol"/>
    <property type="evidence" value="ECO:0007669"/>
    <property type="project" value="Ensembl"/>
</dbReference>
<dbReference type="OMA" id="PFDMPML"/>
<feature type="region of interest" description="Disordered" evidence="2">
    <location>
        <begin position="738"/>
        <end position="803"/>
    </location>
</feature>
<dbReference type="STRING" id="10141.ENSCPOP00000025155"/>
<comment type="similarity">
    <text evidence="1">Belongs to the SAPAP family.</text>
</comment>
<feature type="compositionally biased region" description="Basic and acidic residues" evidence="2">
    <location>
        <begin position="279"/>
        <end position="314"/>
    </location>
</feature>